<evidence type="ECO:0000313" key="22">
    <source>
        <dbReference type="EMBL" id="MBB5373497.1"/>
    </source>
</evidence>
<evidence type="ECO:0000256" key="2">
    <source>
        <dbReference type="ARBA" id="ARBA00011541"/>
    </source>
</evidence>
<dbReference type="FunFam" id="1.10.150.20:FF:000003">
    <property type="entry name" value="DNA polymerase I"/>
    <property type="match status" value="1"/>
</dbReference>
<evidence type="ECO:0000256" key="6">
    <source>
        <dbReference type="ARBA" id="ARBA00022695"/>
    </source>
</evidence>
<keyword evidence="23" id="KW-1185">Reference proteome</keyword>
<dbReference type="SMART" id="SM00474">
    <property type="entry name" value="35EXOc"/>
    <property type="match status" value="1"/>
</dbReference>
<keyword evidence="18" id="KW-0175">Coiled coil</keyword>
<proteinExistence type="inferred from homology"/>
<dbReference type="CDD" id="cd08637">
    <property type="entry name" value="DNA_pol_A_pol_I_C"/>
    <property type="match status" value="1"/>
</dbReference>
<dbReference type="PANTHER" id="PTHR10133:SF27">
    <property type="entry name" value="DNA POLYMERASE NU"/>
    <property type="match status" value="1"/>
</dbReference>
<evidence type="ECO:0000256" key="17">
    <source>
        <dbReference type="RuleBase" id="RU004460"/>
    </source>
</evidence>
<evidence type="ECO:0000256" key="7">
    <source>
        <dbReference type="ARBA" id="ARBA00022705"/>
    </source>
</evidence>
<keyword evidence="5 17" id="KW-0808">Transferase</keyword>
<dbReference type="GO" id="GO:0008409">
    <property type="term" value="F:5'-3' exonuclease activity"/>
    <property type="evidence" value="ECO:0007669"/>
    <property type="project" value="UniProtKB-UniRule"/>
</dbReference>
<dbReference type="GO" id="GO:0006302">
    <property type="term" value="P:double-strand break repair"/>
    <property type="evidence" value="ECO:0007669"/>
    <property type="project" value="TreeGrafter"/>
</dbReference>
<feature type="domain" description="5'-3' exonuclease" evidence="20">
    <location>
        <begin position="1"/>
        <end position="256"/>
    </location>
</feature>
<reference evidence="22 23" key="1">
    <citation type="submission" date="2020-08" db="EMBL/GenBank/DDBJ databases">
        <title>Genomic Encyclopedia of Type Strains, Phase IV (KMG-IV): sequencing the most valuable type-strain genomes for metagenomic binning, comparative biology and taxonomic classification.</title>
        <authorList>
            <person name="Goeker M."/>
        </authorList>
    </citation>
    <scope>NUCLEOTIDE SEQUENCE [LARGE SCALE GENOMIC DNA]</scope>
    <source>
        <strain evidence="22 23">DSM 27026</strain>
    </source>
</reference>
<gene>
    <name evidence="17" type="primary">polA</name>
    <name evidence="22" type="ORF">HNP71_001757</name>
</gene>
<dbReference type="GO" id="GO:0003887">
    <property type="term" value="F:DNA-directed DNA polymerase activity"/>
    <property type="evidence" value="ECO:0007669"/>
    <property type="project" value="UniProtKB-UniRule"/>
</dbReference>
<evidence type="ECO:0000256" key="10">
    <source>
        <dbReference type="ARBA" id="ARBA00022801"/>
    </source>
</evidence>
<dbReference type="EMBL" id="JACHFJ010000007">
    <property type="protein sequence ID" value="MBB5373497.1"/>
    <property type="molecule type" value="Genomic_DNA"/>
</dbReference>
<evidence type="ECO:0000256" key="18">
    <source>
        <dbReference type="SAM" id="Coils"/>
    </source>
</evidence>
<comment type="caution">
    <text evidence="22">The sequence shown here is derived from an EMBL/GenBank/DDBJ whole genome shotgun (WGS) entry which is preliminary data.</text>
</comment>
<dbReference type="GO" id="GO:0003677">
    <property type="term" value="F:DNA binding"/>
    <property type="evidence" value="ECO:0007669"/>
    <property type="project" value="UniProtKB-UniRule"/>
</dbReference>
<keyword evidence="7 17" id="KW-0235">DNA replication</keyword>
<dbReference type="InterPro" id="IPR019760">
    <property type="entry name" value="DNA-dir_DNA_pol_A_CS"/>
</dbReference>
<evidence type="ECO:0000259" key="21">
    <source>
        <dbReference type="SMART" id="SM00482"/>
    </source>
</evidence>
<feature type="domain" description="DNA-directed DNA polymerase family A palm" evidence="21">
    <location>
        <begin position="658"/>
        <end position="864"/>
    </location>
</feature>
<evidence type="ECO:0000256" key="3">
    <source>
        <dbReference type="ARBA" id="ARBA00012417"/>
    </source>
</evidence>
<evidence type="ECO:0000313" key="23">
    <source>
        <dbReference type="Proteomes" id="UP000553706"/>
    </source>
</evidence>
<dbReference type="Pfam" id="PF00476">
    <property type="entry name" value="DNA_pol_A"/>
    <property type="match status" value="1"/>
</dbReference>
<dbReference type="RefSeq" id="WP_183266502.1">
    <property type="nucleotide sequence ID" value="NZ_JACHFJ010000007.1"/>
</dbReference>
<keyword evidence="6 17" id="KW-0548">Nucleotidyltransferase</keyword>
<evidence type="ECO:0000256" key="5">
    <source>
        <dbReference type="ARBA" id="ARBA00022679"/>
    </source>
</evidence>
<evidence type="ECO:0000256" key="16">
    <source>
        <dbReference type="NCBIfam" id="TIGR00593"/>
    </source>
</evidence>
<organism evidence="22 23">
    <name type="scientific">Acidocella aromatica</name>
    <dbReference type="NCBI Taxonomy" id="1303579"/>
    <lineage>
        <taxon>Bacteria</taxon>
        <taxon>Pseudomonadati</taxon>
        <taxon>Pseudomonadota</taxon>
        <taxon>Alphaproteobacteria</taxon>
        <taxon>Acetobacterales</taxon>
        <taxon>Acidocellaceae</taxon>
        <taxon>Acidocella</taxon>
    </lineage>
</organism>
<dbReference type="SMART" id="SM00279">
    <property type="entry name" value="HhH2"/>
    <property type="match status" value="1"/>
</dbReference>
<dbReference type="AlphaFoldDB" id="A0A840VF31"/>
<keyword evidence="14 17" id="KW-0234">DNA repair</keyword>
<evidence type="ECO:0000256" key="9">
    <source>
        <dbReference type="ARBA" id="ARBA00022763"/>
    </source>
</evidence>
<dbReference type="SUPFAM" id="SSF88723">
    <property type="entry name" value="PIN domain-like"/>
    <property type="match status" value="1"/>
</dbReference>
<feature type="domain" description="3'-5' exonuclease" evidence="19">
    <location>
        <begin position="301"/>
        <end position="489"/>
    </location>
</feature>
<keyword evidence="11 17" id="KW-0269">Exonuclease</keyword>
<sequence>MRLVLVDGSGFIFRAFHALPDMTRPDGVHVNAVFGFCNMLARLLKEHTGTHLAVVFDAGRHTFRNRLYDNYKAHRPEPPPELVPQFGLIREATRAFGLPAIELADWEADDLIAAYAKAATEAGGEAVIVSSDKDLMQLLRPGVTMLDPMKNVPIGLAEVEAKFGVPPEKVVEVQALIGDSVDNVPGVPGIGPKGAAALINEYGTLEKVLEAAPSMKPSKRRDALIEHADKARLSKQLVILRDDSPLPAPLDSFVVKPWDPAVLRDFLVQNNFKSLRHRLGLEGEPEEEAPPPVSAAEFGPYTAVATREALEAVCAQARTAGMIAISVQTDAPAALHGNLVGLGLATAPGQSTYLPLAHNLALDDTPQLKLADVISVLAPLLAAPGVLKIFHDAKQGLEALHRAGLENIAPIDDVMLISYAQDAGNFAHDAPTLARVHLNHTAKSVDEVTGSGRARLGFASAPLDKVTAYAAEAADLSLRLWQNLKPMLRVHKSLALYELVEKPLIPVLAEMEAYGVMVDRNDLSAMSAEFERRMAEIETDIHRLAGQTFNVGSPKQLGEILFETMQLPGGKKGKTGAWGTDSSVLETLAEQGVEIAQRVMDWRQLAKLKSTYADALIGQIDPNTGRVHTSFQMAATTTGRLSSTDPNLQNIPIRTQEGARIRKTFIAAPGHSLISADYSQIELRLLAHVANIPALKDSFAKGEDIHARTASEVFGVPMEGMDALTRRRAKAINFGIIYGISAFGLARQLGIAPGEARTYIDAYFKRYPEIRAYMEETKEQARTHGFVLTPFGRRCWVPRIKDKIPSLRAYAERQAINAPLQGGGADIIKHAMVKLPAALREAGLKTRLILQVHDELLFEAPDAEAETAAALAQKVMQNAAELSVPLVVETGIGKNWGDAH</sequence>
<dbReference type="InterPro" id="IPR036279">
    <property type="entry name" value="5-3_exonuclease_C_sf"/>
</dbReference>
<comment type="similarity">
    <text evidence="1 17">Belongs to the DNA polymerase type-A family.</text>
</comment>
<dbReference type="CDD" id="cd09898">
    <property type="entry name" value="H3TH_53EXO"/>
    <property type="match status" value="1"/>
</dbReference>
<dbReference type="NCBIfam" id="NF004397">
    <property type="entry name" value="PRK05755.1"/>
    <property type="match status" value="1"/>
</dbReference>
<evidence type="ECO:0000256" key="1">
    <source>
        <dbReference type="ARBA" id="ARBA00007705"/>
    </source>
</evidence>
<dbReference type="GO" id="GO:0008408">
    <property type="term" value="F:3'-5' exonuclease activity"/>
    <property type="evidence" value="ECO:0007669"/>
    <property type="project" value="UniProtKB-UniRule"/>
</dbReference>
<accession>A0A840VF31</accession>
<dbReference type="Gene3D" id="3.40.50.1010">
    <property type="entry name" value="5'-nuclease"/>
    <property type="match status" value="1"/>
</dbReference>
<dbReference type="Pfam" id="PF01612">
    <property type="entry name" value="DNA_pol_A_exo1"/>
    <property type="match status" value="1"/>
</dbReference>
<dbReference type="InterPro" id="IPR043502">
    <property type="entry name" value="DNA/RNA_pol_sf"/>
</dbReference>
<dbReference type="PROSITE" id="PS00447">
    <property type="entry name" value="DNA_POLYMERASE_A"/>
    <property type="match status" value="1"/>
</dbReference>
<dbReference type="GO" id="GO:0006261">
    <property type="term" value="P:DNA-templated DNA replication"/>
    <property type="evidence" value="ECO:0007669"/>
    <property type="project" value="UniProtKB-UniRule"/>
</dbReference>
<dbReference type="Gene3D" id="1.20.1060.10">
    <property type="entry name" value="Taq DNA Polymerase, Chain T, domain 4"/>
    <property type="match status" value="1"/>
</dbReference>
<dbReference type="InterPro" id="IPR002421">
    <property type="entry name" value="5-3_exonuclease"/>
</dbReference>
<evidence type="ECO:0000256" key="8">
    <source>
        <dbReference type="ARBA" id="ARBA00022722"/>
    </source>
</evidence>
<dbReference type="InterPro" id="IPR002562">
    <property type="entry name" value="3'-5'_exonuclease_dom"/>
</dbReference>
<dbReference type="SUPFAM" id="SSF56672">
    <property type="entry name" value="DNA/RNA polymerases"/>
    <property type="match status" value="1"/>
</dbReference>
<evidence type="ECO:0000256" key="13">
    <source>
        <dbReference type="ARBA" id="ARBA00023125"/>
    </source>
</evidence>
<name>A0A840VF31_9PROT</name>
<dbReference type="InterPro" id="IPR001098">
    <property type="entry name" value="DNA-dir_DNA_pol_A_palm_dom"/>
</dbReference>
<dbReference type="InterPro" id="IPR012337">
    <property type="entry name" value="RNaseH-like_sf"/>
</dbReference>
<keyword evidence="13 17" id="KW-0238">DNA-binding</keyword>
<keyword evidence="9 17" id="KW-0227">DNA damage</keyword>
<evidence type="ECO:0000259" key="19">
    <source>
        <dbReference type="SMART" id="SM00474"/>
    </source>
</evidence>
<evidence type="ECO:0000256" key="14">
    <source>
        <dbReference type="ARBA" id="ARBA00023204"/>
    </source>
</evidence>
<dbReference type="FunFam" id="1.10.150.20:FF:000002">
    <property type="entry name" value="DNA polymerase I"/>
    <property type="match status" value="1"/>
</dbReference>
<dbReference type="SUPFAM" id="SSF53098">
    <property type="entry name" value="Ribonuclease H-like"/>
    <property type="match status" value="1"/>
</dbReference>
<dbReference type="PANTHER" id="PTHR10133">
    <property type="entry name" value="DNA POLYMERASE I"/>
    <property type="match status" value="1"/>
</dbReference>
<dbReference type="InterPro" id="IPR002298">
    <property type="entry name" value="DNA_polymerase_A"/>
</dbReference>
<dbReference type="Gene3D" id="3.30.70.370">
    <property type="match status" value="1"/>
</dbReference>
<evidence type="ECO:0000256" key="11">
    <source>
        <dbReference type="ARBA" id="ARBA00022839"/>
    </source>
</evidence>
<dbReference type="PRINTS" id="PR00868">
    <property type="entry name" value="DNAPOLI"/>
</dbReference>
<dbReference type="InterPro" id="IPR018320">
    <property type="entry name" value="DNA_polymerase_1"/>
</dbReference>
<comment type="subunit">
    <text evidence="2">Single-chain monomer with multiple functions.</text>
</comment>
<dbReference type="SMART" id="SM00482">
    <property type="entry name" value="POLAc"/>
    <property type="match status" value="1"/>
</dbReference>
<evidence type="ECO:0000259" key="20">
    <source>
        <dbReference type="SMART" id="SM00475"/>
    </source>
</evidence>
<dbReference type="NCBIfam" id="TIGR00593">
    <property type="entry name" value="pola"/>
    <property type="match status" value="1"/>
</dbReference>
<dbReference type="FunFam" id="1.20.1060.10:FF:000001">
    <property type="entry name" value="DNA polymerase I"/>
    <property type="match status" value="1"/>
</dbReference>
<dbReference type="InterPro" id="IPR036397">
    <property type="entry name" value="RNaseH_sf"/>
</dbReference>
<dbReference type="EC" id="2.7.7.7" evidence="3 16"/>
<dbReference type="CDD" id="cd06139">
    <property type="entry name" value="DNA_polA_I_Ecoli_like_exo"/>
    <property type="match status" value="1"/>
</dbReference>
<comment type="function">
    <text evidence="17">In addition to polymerase activity, this DNA polymerase exhibits 3'-5' and 5'-3' exonuclease activity.</text>
</comment>
<dbReference type="SMART" id="SM00475">
    <property type="entry name" value="53EXOc"/>
    <property type="match status" value="1"/>
</dbReference>
<evidence type="ECO:0000256" key="15">
    <source>
        <dbReference type="ARBA" id="ARBA00049244"/>
    </source>
</evidence>
<evidence type="ECO:0000256" key="4">
    <source>
        <dbReference type="ARBA" id="ARBA00020311"/>
    </source>
</evidence>
<dbReference type="Proteomes" id="UP000553706">
    <property type="component" value="Unassembled WGS sequence"/>
</dbReference>
<dbReference type="InterPro" id="IPR029060">
    <property type="entry name" value="PIN-like_dom_sf"/>
</dbReference>
<comment type="catalytic activity">
    <reaction evidence="15 17">
        <text>DNA(n) + a 2'-deoxyribonucleoside 5'-triphosphate = DNA(n+1) + diphosphate</text>
        <dbReference type="Rhea" id="RHEA:22508"/>
        <dbReference type="Rhea" id="RHEA-COMP:17339"/>
        <dbReference type="Rhea" id="RHEA-COMP:17340"/>
        <dbReference type="ChEBI" id="CHEBI:33019"/>
        <dbReference type="ChEBI" id="CHEBI:61560"/>
        <dbReference type="ChEBI" id="CHEBI:173112"/>
        <dbReference type="EC" id="2.7.7.7"/>
    </reaction>
</comment>
<dbReference type="InterPro" id="IPR020046">
    <property type="entry name" value="5-3_exonucl_a-hlix_arch_N"/>
</dbReference>
<dbReference type="Gene3D" id="3.30.420.10">
    <property type="entry name" value="Ribonuclease H-like superfamily/Ribonuclease H"/>
    <property type="match status" value="1"/>
</dbReference>
<dbReference type="Gene3D" id="1.10.150.20">
    <property type="entry name" value="5' to 3' exonuclease, C-terminal subdomain"/>
    <property type="match status" value="2"/>
</dbReference>
<keyword evidence="12 17" id="KW-0239">DNA-directed DNA polymerase</keyword>
<protein>
    <recommendedName>
        <fullName evidence="4 16">DNA polymerase I</fullName>
        <ecNumber evidence="3 16">2.7.7.7</ecNumber>
    </recommendedName>
</protein>
<dbReference type="Pfam" id="PF02739">
    <property type="entry name" value="5_3_exonuc_N"/>
    <property type="match status" value="1"/>
</dbReference>
<dbReference type="InterPro" id="IPR020045">
    <property type="entry name" value="DNA_polI_H3TH"/>
</dbReference>
<dbReference type="InterPro" id="IPR008918">
    <property type="entry name" value="HhH2"/>
</dbReference>
<dbReference type="CDD" id="cd09859">
    <property type="entry name" value="PIN_53EXO"/>
    <property type="match status" value="1"/>
</dbReference>
<keyword evidence="10 17" id="KW-0378">Hydrolase</keyword>
<dbReference type="SUPFAM" id="SSF47807">
    <property type="entry name" value="5' to 3' exonuclease, C-terminal subdomain"/>
    <property type="match status" value="1"/>
</dbReference>
<keyword evidence="8" id="KW-0540">Nuclease</keyword>
<evidence type="ECO:0000256" key="12">
    <source>
        <dbReference type="ARBA" id="ARBA00022932"/>
    </source>
</evidence>
<feature type="coiled-coil region" evidence="18">
    <location>
        <begin position="520"/>
        <end position="547"/>
    </location>
</feature>
<dbReference type="Pfam" id="PF01367">
    <property type="entry name" value="5_3_exonuc"/>
    <property type="match status" value="1"/>
</dbReference>